<dbReference type="SMART" id="SM00702">
    <property type="entry name" value="P4Hc"/>
    <property type="match status" value="1"/>
</dbReference>
<evidence type="ECO:0000256" key="4">
    <source>
        <dbReference type="ARBA" id="ARBA00023002"/>
    </source>
</evidence>
<evidence type="ECO:0000256" key="3">
    <source>
        <dbReference type="ARBA" id="ARBA00022964"/>
    </source>
</evidence>
<keyword evidence="3" id="KW-0223">Dioxygenase</keyword>
<evidence type="ECO:0000313" key="11">
    <source>
        <dbReference type="Proteomes" id="UP000070412"/>
    </source>
</evidence>
<keyword evidence="6" id="KW-0472">Membrane</keyword>
<evidence type="ECO:0000256" key="1">
    <source>
        <dbReference type="ARBA" id="ARBA00001961"/>
    </source>
</evidence>
<dbReference type="GO" id="GO:0016020">
    <property type="term" value="C:membrane"/>
    <property type="evidence" value="ECO:0007669"/>
    <property type="project" value="TreeGrafter"/>
</dbReference>
<dbReference type="EMBL" id="WVUK01000062">
    <property type="protein sequence ID" value="KAF7490112.1"/>
    <property type="molecule type" value="Genomic_DNA"/>
</dbReference>
<organism evidence="9 12">
    <name type="scientific">Sarcoptes scabiei</name>
    <name type="common">Itch mite</name>
    <name type="synonym">Acarus scabiei</name>
    <dbReference type="NCBI Taxonomy" id="52283"/>
    <lineage>
        <taxon>Eukaryota</taxon>
        <taxon>Metazoa</taxon>
        <taxon>Ecdysozoa</taxon>
        <taxon>Arthropoda</taxon>
        <taxon>Chelicerata</taxon>
        <taxon>Arachnida</taxon>
        <taxon>Acari</taxon>
        <taxon>Acariformes</taxon>
        <taxon>Sarcoptiformes</taxon>
        <taxon>Astigmata</taxon>
        <taxon>Psoroptidia</taxon>
        <taxon>Sarcoptoidea</taxon>
        <taxon>Sarcoptidae</taxon>
        <taxon>Sarcoptinae</taxon>
        <taxon>Sarcoptes</taxon>
    </lineage>
</organism>
<dbReference type="GO" id="GO:0016705">
    <property type="term" value="F:oxidoreductase activity, acting on paired donors, with incorporation or reduction of molecular oxygen"/>
    <property type="evidence" value="ECO:0007669"/>
    <property type="project" value="InterPro"/>
</dbReference>
<evidence type="ECO:0000313" key="8">
    <source>
        <dbReference type="EMBL" id="KAF7490112.1"/>
    </source>
</evidence>
<dbReference type="Gene3D" id="2.60.120.620">
    <property type="entry name" value="q2cbj1_9rhob like domain"/>
    <property type="match status" value="1"/>
</dbReference>
<evidence type="ECO:0000256" key="2">
    <source>
        <dbReference type="ARBA" id="ARBA00022723"/>
    </source>
</evidence>
<feature type="domain" description="Fe2OG dioxygenase" evidence="7">
    <location>
        <begin position="237"/>
        <end position="340"/>
    </location>
</feature>
<dbReference type="VEuPathDB" id="VectorBase:SSCA004789"/>
<dbReference type="GO" id="GO:0051213">
    <property type="term" value="F:dioxygenase activity"/>
    <property type="evidence" value="ECO:0007669"/>
    <property type="project" value="UniProtKB-KW"/>
</dbReference>
<gene>
    <name evidence="9" type="ORF">QR98_0074620</name>
    <name evidence="8" type="ORF">SSS_4738</name>
</gene>
<keyword evidence="6" id="KW-1133">Transmembrane helix</keyword>
<keyword evidence="6" id="KW-0812">Transmembrane</keyword>
<evidence type="ECO:0000256" key="6">
    <source>
        <dbReference type="SAM" id="Phobius"/>
    </source>
</evidence>
<dbReference type="InterPro" id="IPR005123">
    <property type="entry name" value="Oxoglu/Fe-dep_dioxygenase_dom"/>
</dbReference>
<dbReference type="PROSITE" id="PS51471">
    <property type="entry name" value="FE2OG_OXY"/>
    <property type="match status" value="1"/>
</dbReference>
<keyword evidence="11" id="KW-1185">Reference proteome</keyword>
<dbReference type="InterPro" id="IPR006620">
    <property type="entry name" value="Pro_4_hyd_alph"/>
</dbReference>
<evidence type="ECO:0000259" key="7">
    <source>
        <dbReference type="PROSITE" id="PS51471"/>
    </source>
</evidence>
<dbReference type="AlphaFoldDB" id="A0A132AD64"/>
<accession>A0A132AD64</accession>
<evidence type="ECO:0000256" key="5">
    <source>
        <dbReference type="ARBA" id="ARBA00023004"/>
    </source>
</evidence>
<dbReference type="Proteomes" id="UP000070412">
    <property type="component" value="Unassembled WGS sequence"/>
</dbReference>
<keyword evidence="5" id="KW-0408">Iron</keyword>
<sequence length="349" mass="40666">MAKLSTHRDQKHIKRKKFEKLATTTASNDNDDDRCRKKTSRQFRDRNSVTDYVEYSDVNSPRSIWRRQIVLKLTTALALIFSVYLFQWYKEIQDHSEPNFVMTKSNELILHSPIGMVLNCSKDYDEDRNKFKACVPKQCGRFVSDSIITKNEALEMRLLAESIFRLVNPSGGVAIFDIISGAISNQSRFINIYKIYQNRLDELMRPKSLRIFRSLKQKIIENIALQFGIQASKIYLTSPTFFSKIDSKPDQTLNDQYWHPHIDKTTYGSFTYTSLLYLATYNEEFNGGRFVFIDRNQNITVEPRFGRMLFFSAGSENNHMVEKVSKGSRYALTIPFTCDENKKARLPNE</sequence>
<dbReference type="InterPro" id="IPR044862">
    <property type="entry name" value="Pro_4_hyd_alph_FE2OG_OXY"/>
</dbReference>
<dbReference type="PANTHER" id="PTHR14650:SF1">
    <property type="entry name" value="2-OXOGLUTARATE AND IRON-DEPENDENT OXYGENASE DOMAIN-CONTAINING PROTEIN 3"/>
    <property type="match status" value="1"/>
</dbReference>
<evidence type="ECO:0000313" key="9">
    <source>
        <dbReference type="EMBL" id="KPM08936.1"/>
    </source>
</evidence>
<name>A0A132AD64_SARSC</name>
<dbReference type="EMBL" id="JXLN01012894">
    <property type="protein sequence ID" value="KPM08936.1"/>
    <property type="molecule type" value="Genomic_DNA"/>
</dbReference>
<reference evidence="8" key="3">
    <citation type="submission" date="2020-01" db="EMBL/GenBank/DDBJ databases">
        <authorList>
            <person name="Korhonen P.K.K."/>
            <person name="Guangxu M.G."/>
            <person name="Wang T.W."/>
            <person name="Stroehlein A.J.S."/>
            <person name="Young N.D."/>
            <person name="Ang C.-S.A."/>
            <person name="Fernando D.W.F."/>
            <person name="Lu H.L."/>
            <person name="Taylor S.T."/>
            <person name="Ehtesham M.E.M."/>
            <person name="Najaraj S.H.N."/>
            <person name="Harsha G.H.G."/>
            <person name="Madugundu A.M."/>
            <person name="Renuse S.R."/>
            <person name="Holt D.H."/>
            <person name="Pandey A.P."/>
            <person name="Papenfuss A.P."/>
            <person name="Gasser R.B.G."/>
            <person name="Fischer K.F."/>
        </authorList>
    </citation>
    <scope>NUCLEOTIDE SEQUENCE</scope>
    <source>
        <strain evidence="8">SSS_KF_BRIS2020</strain>
    </source>
</reference>
<comment type="cofactor">
    <cofactor evidence="1">
        <name>L-ascorbate</name>
        <dbReference type="ChEBI" id="CHEBI:38290"/>
    </cofactor>
</comment>
<dbReference type="EnsemblMetazoa" id="SSS_4738s_mrna">
    <property type="protein sequence ID" value="KAF7490112.1"/>
    <property type="gene ID" value="SSS_4738"/>
</dbReference>
<dbReference type="OrthoDB" id="6493262at2759"/>
<dbReference type="PANTHER" id="PTHR14650">
    <property type="entry name" value="PROLYL HYDROXYLASE-RELATED"/>
    <property type="match status" value="1"/>
</dbReference>
<dbReference type="GO" id="GO:0031418">
    <property type="term" value="F:L-ascorbic acid binding"/>
    <property type="evidence" value="ECO:0007669"/>
    <property type="project" value="InterPro"/>
</dbReference>
<dbReference type="Pfam" id="PF13640">
    <property type="entry name" value="2OG-FeII_Oxy_3"/>
    <property type="match status" value="1"/>
</dbReference>
<keyword evidence="2" id="KW-0479">Metal-binding</keyword>
<feature type="transmembrane region" description="Helical" evidence="6">
    <location>
        <begin position="69"/>
        <end position="89"/>
    </location>
</feature>
<dbReference type="GO" id="GO:0005506">
    <property type="term" value="F:iron ion binding"/>
    <property type="evidence" value="ECO:0007669"/>
    <property type="project" value="InterPro"/>
</dbReference>
<dbReference type="Proteomes" id="UP000616769">
    <property type="component" value="Unassembled WGS sequence"/>
</dbReference>
<evidence type="ECO:0000313" key="12">
    <source>
        <dbReference type="Proteomes" id="UP000616769"/>
    </source>
</evidence>
<proteinExistence type="predicted"/>
<reference evidence="11" key="2">
    <citation type="journal article" date="2020" name="PLoS Negl. Trop. Dis.">
        <title>High-quality nuclear genome for Sarcoptes scabiei-A critical resource for a neglected parasite.</title>
        <authorList>
            <person name="Korhonen P.K."/>
            <person name="Gasser R.B."/>
            <person name="Ma G."/>
            <person name="Wang T."/>
            <person name="Stroehlein A.J."/>
            <person name="Young N.D."/>
            <person name="Ang C.S."/>
            <person name="Fernando D.D."/>
            <person name="Lu H.C."/>
            <person name="Taylor S."/>
            <person name="Reynolds S.L."/>
            <person name="Mofiz E."/>
            <person name="Najaraj S.H."/>
            <person name="Gowda H."/>
            <person name="Madugundu A."/>
            <person name="Renuse S."/>
            <person name="Holt D."/>
            <person name="Pandey A."/>
            <person name="Papenfuss A.T."/>
            <person name="Fischer K."/>
        </authorList>
    </citation>
    <scope>NUCLEOTIDE SEQUENCE [LARGE SCALE GENOMIC DNA]</scope>
</reference>
<protein>
    <submittedName>
        <fullName evidence="8">2-oxoglutarate and iron-dependent oxygenase domain-containing protein 3</fullName>
    </submittedName>
    <submittedName>
        <fullName evidence="9">2OG-Fe(II) oxygenase-like protein 2</fullName>
    </submittedName>
</protein>
<dbReference type="InterPro" id="IPR039210">
    <property type="entry name" value="OGFOD3"/>
</dbReference>
<keyword evidence="4" id="KW-0560">Oxidoreductase</keyword>
<evidence type="ECO:0000313" key="10">
    <source>
        <dbReference type="EnsemblMetazoa" id="KAF7490112.1"/>
    </source>
</evidence>
<reference evidence="9 12" key="1">
    <citation type="journal article" date="2015" name="Parasit. Vectors">
        <title>Draft genome of the scabies mite.</title>
        <authorList>
            <person name="Rider S.D.Jr."/>
            <person name="Morgan M.S."/>
            <person name="Arlian L.G."/>
        </authorList>
    </citation>
    <scope>NUCLEOTIDE SEQUENCE [LARGE SCALE GENOMIC DNA]</scope>
    <source>
        <strain evidence="9">Arlian Lab</strain>
    </source>
</reference>
<reference evidence="10" key="4">
    <citation type="submission" date="2022-06" db="UniProtKB">
        <authorList>
            <consortium name="EnsemblMetazoa"/>
        </authorList>
    </citation>
    <scope>IDENTIFICATION</scope>
</reference>